<keyword evidence="1" id="KW-1133">Transmembrane helix</keyword>
<feature type="transmembrane region" description="Helical" evidence="1">
    <location>
        <begin position="328"/>
        <end position="348"/>
    </location>
</feature>
<name>A9WA19_CHLAA</name>
<dbReference type="AlphaFoldDB" id="A9WA19"/>
<feature type="transmembrane region" description="Helical" evidence="1">
    <location>
        <begin position="107"/>
        <end position="129"/>
    </location>
</feature>
<reference evidence="3" key="1">
    <citation type="journal article" date="2011" name="BMC Genomics">
        <title>Complete genome sequence of the filamentous anoxygenic phototrophic bacterium Chloroflexus aurantiacus.</title>
        <authorList>
            <person name="Tang K.H."/>
            <person name="Barry K."/>
            <person name="Chertkov O."/>
            <person name="Dalin E."/>
            <person name="Han C.S."/>
            <person name="Hauser L.J."/>
            <person name="Honchak B.M."/>
            <person name="Karbach L.E."/>
            <person name="Land M.L."/>
            <person name="Lapidus A."/>
            <person name="Larimer F.W."/>
            <person name="Mikhailova N."/>
            <person name="Pitluck S."/>
            <person name="Pierson B.K."/>
            <person name="Blankenship R.E."/>
        </authorList>
    </citation>
    <scope>NUCLEOTIDE SEQUENCE [LARGE SCALE GENOMIC DNA]</scope>
    <source>
        <strain evidence="3">ATCC 29366 / DSM 635 / J-10-fl</strain>
    </source>
</reference>
<proteinExistence type="predicted"/>
<dbReference type="EnsemblBacteria" id="ABY36701">
    <property type="protein sequence ID" value="ABY36701"/>
    <property type="gene ID" value="Caur_3517"/>
</dbReference>
<feature type="transmembrane region" description="Helical" evidence="1">
    <location>
        <begin position="165"/>
        <end position="182"/>
    </location>
</feature>
<feature type="transmembrane region" description="Helical" evidence="1">
    <location>
        <begin position="13"/>
        <end position="33"/>
    </location>
</feature>
<dbReference type="InParanoid" id="A9WA19"/>
<feature type="transmembrane region" description="Helical" evidence="1">
    <location>
        <begin position="297"/>
        <end position="316"/>
    </location>
</feature>
<dbReference type="PATRIC" id="fig|324602.8.peg.3964"/>
<dbReference type="STRING" id="324602.Caur_3517"/>
<organism evidence="2 3">
    <name type="scientific">Chloroflexus aurantiacus (strain ATCC 29366 / DSM 635 / J-10-fl)</name>
    <dbReference type="NCBI Taxonomy" id="324602"/>
    <lineage>
        <taxon>Bacteria</taxon>
        <taxon>Bacillati</taxon>
        <taxon>Chloroflexota</taxon>
        <taxon>Chloroflexia</taxon>
        <taxon>Chloroflexales</taxon>
        <taxon>Chloroflexineae</taxon>
        <taxon>Chloroflexaceae</taxon>
        <taxon>Chloroflexus</taxon>
    </lineage>
</organism>
<feature type="transmembrane region" description="Helical" evidence="1">
    <location>
        <begin position="228"/>
        <end position="253"/>
    </location>
</feature>
<dbReference type="Proteomes" id="UP000002008">
    <property type="component" value="Chromosome"/>
</dbReference>
<keyword evidence="1" id="KW-0472">Membrane</keyword>
<feature type="transmembrane region" description="Helical" evidence="1">
    <location>
        <begin position="75"/>
        <end position="100"/>
    </location>
</feature>
<evidence type="ECO:0000256" key="1">
    <source>
        <dbReference type="SAM" id="Phobius"/>
    </source>
</evidence>
<feature type="transmembrane region" description="Helical" evidence="1">
    <location>
        <begin position="265"/>
        <end position="285"/>
    </location>
</feature>
<feature type="transmembrane region" description="Helical" evidence="1">
    <location>
        <begin position="188"/>
        <end position="207"/>
    </location>
</feature>
<feature type="transmembrane region" description="Helical" evidence="1">
    <location>
        <begin position="389"/>
        <end position="407"/>
    </location>
</feature>
<dbReference type="KEGG" id="cau:Caur_3517"/>
<sequence length="413" mass="42821">MSDQPQPIPFRSVLPYLGAAIVMLTGIGLLGLIQQRPLIVGHGFLRIDGLSALTMVLAGLIGLTVPPSWRRIGQLGALCIALLSGHLIGLALGSLIGTLLSEDRRYYLSGAGMAAGYLLIGAGADSWWLEFSGTGLNSISFVLLLAGAVIAVGGIETISRRESPFDPLIALIGLTALLRLYSVGPWNLGWQFATLLAGSALALGAVWRAVSAEAAQIAESWLQRAISGLAMVAVGCATPAGVVAAGLLLLHLVVRRLGNPVSGTAPWAGWMLSGAVPGTLGFIAFWSVSAAAMAARIAVLAIVVWTVALLLILAAGRNIAGQHHQRSSIVALISLGGGLASPWLARWLLRPLSDHLQGGLTPYGAIEPWGWAGLLALDAGSRTAATAPGLALLALICLIGALAWLMLRWRRGV</sequence>
<dbReference type="EMBL" id="CP000909">
    <property type="protein sequence ID" value="ABY36701.1"/>
    <property type="molecule type" value="Genomic_DNA"/>
</dbReference>
<protein>
    <submittedName>
        <fullName evidence="2">Uncharacterized protein</fullName>
    </submittedName>
</protein>
<feature type="transmembrane region" description="Helical" evidence="1">
    <location>
        <begin position="135"/>
        <end position="153"/>
    </location>
</feature>
<dbReference type="RefSeq" id="WP_012259354.1">
    <property type="nucleotide sequence ID" value="NC_010175.1"/>
</dbReference>
<gene>
    <name evidence="2" type="ordered locus">Caur_3517</name>
</gene>
<dbReference type="HOGENOM" id="CLU_665143_0_0_0"/>
<evidence type="ECO:0000313" key="2">
    <source>
        <dbReference type="EMBL" id="ABY36701.1"/>
    </source>
</evidence>
<keyword evidence="1" id="KW-0812">Transmembrane</keyword>
<evidence type="ECO:0000313" key="3">
    <source>
        <dbReference type="Proteomes" id="UP000002008"/>
    </source>
</evidence>
<accession>A9WA19</accession>
<feature type="transmembrane region" description="Helical" evidence="1">
    <location>
        <begin position="45"/>
        <end position="63"/>
    </location>
</feature>
<dbReference type="eggNOG" id="ENOG50346WQ">
    <property type="taxonomic scope" value="Bacteria"/>
</dbReference>
<keyword evidence="3" id="KW-1185">Reference proteome</keyword>